<accession>A0AAJ1C115</accession>
<dbReference type="RefSeq" id="WP_250916338.1">
    <property type="nucleotide sequence ID" value="NZ_JAMQAY010000014.1"/>
</dbReference>
<dbReference type="EMBL" id="JAMQAY010000014">
    <property type="protein sequence ID" value="MCM2404182.1"/>
    <property type="molecule type" value="Genomic_DNA"/>
</dbReference>
<keyword evidence="3" id="KW-1185">Reference proteome</keyword>
<sequence length="78" mass="8466">MKVASQLLLTNGPEKVQLASASLGNIGADAAKAEHAIKSRNFFCLSPRNLSSFNAMLILDTSIMNQTLTSMRRNKQSL</sequence>
<dbReference type="Proteomes" id="UP001155380">
    <property type="component" value="Unassembled WGS sequence"/>
</dbReference>
<name>A0AAJ1C115_9HYPH</name>
<proteinExistence type="predicted"/>
<organism evidence="2 4">
    <name type="scientific">Ciceribacter sichuanensis</name>
    <dbReference type="NCBI Taxonomy" id="2949647"/>
    <lineage>
        <taxon>Bacteria</taxon>
        <taxon>Pseudomonadati</taxon>
        <taxon>Pseudomonadota</taxon>
        <taxon>Alphaproteobacteria</taxon>
        <taxon>Hyphomicrobiales</taxon>
        <taxon>Rhizobiaceae</taxon>
        <taxon>Ciceribacter</taxon>
    </lineage>
</organism>
<protein>
    <submittedName>
        <fullName evidence="2">Uncharacterized protein</fullName>
    </submittedName>
</protein>
<dbReference type="EMBL" id="JAMXLX010000011">
    <property type="protein sequence ID" value="MCO5959747.1"/>
    <property type="molecule type" value="Genomic_DNA"/>
</dbReference>
<dbReference type="AlphaFoldDB" id="A0AAJ1C115"/>
<evidence type="ECO:0000313" key="3">
    <source>
        <dbReference type="Proteomes" id="UP001155079"/>
    </source>
</evidence>
<comment type="caution">
    <text evidence="2">The sequence shown here is derived from an EMBL/GenBank/DDBJ whole genome shotgun (WGS) entry which is preliminary data.</text>
</comment>
<evidence type="ECO:0000313" key="1">
    <source>
        <dbReference type="EMBL" id="MCM2404182.1"/>
    </source>
</evidence>
<reference evidence="2 3" key="1">
    <citation type="submission" date="2022-06" db="EMBL/GenBank/DDBJ databases">
        <authorList>
            <person name="Sun Q."/>
        </authorList>
    </citation>
    <scope>NUCLEOTIDE SEQUENCE</scope>
    <source>
        <strain evidence="2">S101</strain>
        <strain evidence="1 3">S153</strain>
    </source>
</reference>
<evidence type="ECO:0000313" key="4">
    <source>
        <dbReference type="Proteomes" id="UP001155380"/>
    </source>
</evidence>
<gene>
    <name evidence="1" type="ORF">NBH20_23660</name>
    <name evidence="2" type="ORF">NBH21_23500</name>
</gene>
<dbReference type="Proteomes" id="UP001155079">
    <property type="component" value="Unassembled WGS sequence"/>
</dbReference>
<evidence type="ECO:0000313" key="2">
    <source>
        <dbReference type="EMBL" id="MCO5959747.1"/>
    </source>
</evidence>